<protein>
    <submittedName>
        <fullName evidence="1">Uncharacterized protein</fullName>
    </submittedName>
</protein>
<sequence length="90" mass="10045">MKKHRLGLLAGMKARMKAQQVLSPVPKTVLRACLKGIKAVELKKEKLRDRSMHLRKNRSLLPARTRAATAKLGVALAQTADSFWLVALMK</sequence>
<accession>A0A3P3XJC8</accession>
<organism evidence="1">
    <name type="scientific">uncultured spirochete</name>
    <dbReference type="NCBI Taxonomy" id="156406"/>
    <lineage>
        <taxon>Bacteria</taxon>
        <taxon>Pseudomonadati</taxon>
        <taxon>Spirochaetota</taxon>
        <taxon>Spirochaetia</taxon>
        <taxon>Spirochaetales</taxon>
        <taxon>environmental samples</taxon>
    </lineage>
</organism>
<evidence type="ECO:0000313" key="1">
    <source>
        <dbReference type="EMBL" id="SLM12491.1"/>
    </source>
</evidence>
<reference evidence="1" key="1">
    <citation type="submission" date="2017-02" db="EMBL/GenBank/DDBJ databases">
        <authorList>
            <person name="Regsiter A."/>
            <person name="William W."/>
        </authorList>
    </citation>
    <scope>NUCLEOTIDE SEQUENCE</scope>
    <source>
        <strain evidence="1">Bib</strain>
    </source>
</reference>
<proteinExistence type="predicted"/>
<gene>
    <name evidence="1" type="ORF">SPIROBIBN47_250060</name>
</gene>
<name>A0A3P3XJC8_9SPIR</name>
<dbReference type="EMBL" id="FWDM01000018">
    <property type="protein sequence ID" value="SLM12491.1"/>
    <property type="molecule type" value="Genomic_DNA"/>
</dbReference>
<dbReference type="AlphaFoldDB" id="A0A3P3XJC8"/>